<dbReference type="RefSeq" id="WP_345205610.1">
    <property type="nucleotide sequence ID" value="NZ_BAABGM010000013.1"/>
</dbReference>
<protein>
    <recommendedName>
        <fullName evidence="7">UDP-N-acetylmuramoyl-L-alanyl-D-glutamate--2,6-diaminopimelate ligase</fullName>
        <ecNumber evidence="7">6.3.2.13</ecNumber>
    </recommendedName>
    <alternativeName>
        <fullName evidence="7">Meso-A2pm-adding enzyme</fullName>
    </alternativeName>
    <alternativeName>
        <fullName evidence="7">Meso-diaminopimelate-adding enzyme</fullName>
    </alternativeName>
    <alternativeName>
        <fullName evidence="7">UDP-MurNAc-L-Ala-D-Glu:meso-diaminopimelate ligase</fullName>
    </alternativeName>
    <alternativeName>
        <fullName evidence="7">UDP-MurNAc-tripeptide synthetase</fullName>
    </alternativeName>
    <alternativeName>
        <fullName evidence="7">UDP-N-acetylmuramyl-tripeptide synthetase</fullName>
    </alternativeName>
</protein>
<evidence type="ECO:0000256" key="2">
    <source>
        <dbReference type="ARBA" id="ARBA00022618"/>
    </source>
</evidence>
<evidence type="ECO:0000259" key="10">
    <source>
        <dbReference type="Pfam" id="PF02875"/>
    </source>
</evidence>
<keyword evidence="7" id="KW-0963">Cytoplasm</keyword>
<dbReference type="InterPro" id="IPR036565">
    <property type="entry name" value="Mur-like_cat_sf"/>
</dbReference>
<comment type="subcellular location">
    <subcellularLocation>
        <location evidence="7 8">Cytoplasm</location>
    </subcellularLocation>
</comment>
<keyword evidence="6 7" id="KW-0961">Cell wall biogenesis/degradation</keyword>
<evidence type="ECO:0000259" key="11">
    <source>
        <dbReference type="Pfam" id="PF08245"/>
    </source>
</evidence>
<keyword evidence="7 12" id="KW-0436">Ligase</keyword>
<keyword evidence="5 7" id="KW-0131">Cell cycle</keyword>
<dbReference type="Gene3D" id="3.90.190.20">
    <property type="entry name" value="Mur ligase, C-terminal domain"/>
    <property type="match status" value="1"/>
</dbReference>
<feature type="binding site" evidence="7">
    <location>
        <position position="482"/>
    </location>
    <ligand>
        <name>meso-2,6-diaminopimelate</name>
        <dbReference type="ChEBI" id="CHEBI:57791"/>
    </ligand>
</feature>
<dbReference type="InterPro" id="IPR000713">
    <property type="entry name" value="Mur_ligase_N"/>
</dbReference>
<dbReference type="Pfam" id="PF02875">
    <property type="entry name" value="Mur_ligase_C"/>
    <property type="match status" value="1"/>
</dbReference>
<dbReference type="PANTHER" id="PTHR23135">
    <property type="entry name" value="MUR LIGASE FAMILY MEMBER"/>
    <property type="match status" value="1"/>
</dbReference>
<comment type="catalytic activity">
    <reaction evidence="7">
        <text>UDP-N-acetyl-alpha-D-muramoyl-L-alanyl-D-glutamate + meso-2,6-diaminopimelate + ATP = UDP-N-acetyl-alpha-D-muramoyl-L-alanyl-gamma-D-glutamyl-meso-2,6-diaminopimelate + ADP + phosphate + H(+)</text>
        <dbReference type="Rhea" id="RHEA:23676"/>
        <dbReference type="ChEBI" id="CHEBI:15378"/>
        <dbReference type="ChEBI" id="CHEBI:30616"/>
        <dbReference type="ChEBI" id="CHEBI:43474"/>
        <dbReference type="ChEBI" id="CHEBI:57791"/>
        <dbReference type="ChEBI" id="CHEBI:83900"/>
        <dbReference type="ChEBI" id="CHEBI:83905"/>
        <dbReference type="ChEBI" id="CHEBI:456216"/>
        <dbReference type="EC" id="6.3.2.13"/>
    </reaction>
</comment>
<dbReference type="NCBIfam" id="TIGR01085">
    <property type="entry name" value="murE"/>
    <property type="match status" value="1"/>
</dbReference>
<name>A0ABP8KG76_9MICO</name>
<feature type="binding site" evidence="7">
    <location>
        <begin position="421"/>
        <end position="424"/>
    </location>
    <ligand>
        <name>meso-2,6-diaminopimelate</name>
        <dbReference type="ChEBI" id="CHEBI:57791"/>
    </ligand>
</feature>
<feature type="binding site" evidence="7">
    <location>
        <position position="397"/>
    </location>
    <ligand>
        <name>meso-2,6-diaminopimelate</name>
        <dbReference type="ChEBI" id="CHEBI:57791"/>
    </ligand>
</feature>
<evidence type="ECO:0000256" key="3">
    <source>
        <dbReference type="ARBA" id="ARBA00022960"/>
    </source>
</evidence>
<feature type="domain" description="Mur ligase N-terminal catalytic" evidence="9">
    <location>
        <begin position="36"/>
        <end position="112"/>
    </location>
</feature>
<organism evidence="12 13">
    <name type="scientific">Fodinibacter luteus</name>
    <dbReference type="NCBI Taxonomy" id="552064"/>
    <lineage>
        <taxon>Bacteria</taxon>
        <taxon>Bacillati</taxon>
        <taxon>Actinomycetota</taxon>
        <taxon>Actinomycetes</taxon>
        <taxon>Micrococcales</taxon>
        <taxon>Intrasporangiaceae</taxon>
        <taxon>Fodinibacter (ex Wang et al. 2009)</taxon>
    </lineage>
</organism>
<comment type="caution">
    <text evidence="7">Lacks conserved residue(s) required for the propagation of feature annotation.</text>
</comment>
<dbReference type="PANTHER" id="PTHR23135:SF4">
    <property type="entry name" value="UDP-N-ACETYLMURAMOYL-L-ALANYL-D-GLUTAMATE--2,6-DIAMINOPIMELATE LIGASE MURE HOMOLOG, CHLOROPLASTIC"/>
    <property type="match status" value="1"/>
</dbReference>
<feature type="binding site" evidence="7">
    <location>
        <position position="486"/>
    </location>
    <ligand>
        <name>meso-2,6-diaminopimelate</name>
        <dbReference type="ChEBI" id="CHEBI:57791"/>
    </ligand>
</feature>
<keyword evidence="7" id="KW-0460">Magnesium</keyword>
<dbReference type="Gene3D" id="3.40.1390.10">
    <property type="entry name" value="MurE/MurF, N-terminal domain"/>
    <property type="match status" value="1"/>
</dbReference>
<dbReference type="GO" id="GO:0016874">
    <property type="term" value="F:ligase activity"/>
    <property type="evidence" value="ECO:0007669"/>
    <property type="project" value="UniProtKB-KW"/>
</dbReference>
<dbReference type="Pfam" id="PF01225">
    <property type="entry name" value="Mur_ligase"/>
    <property type="match status" value="1"/>
</dbReference>
<comment type="PTM">
    <text evidence="7">Carboxylation is probably crucial for Mg(2+) binding and, consequently, for the gamma-phosphate positioning of ATP.</text>
</comment>
<evidence type="ECO:0000256" key="5">
    <source>
        <dbReference type="ARBA" id="ARBA00023306"/>
    </source>
</evidence>
<evidence type="ECO:0000256" key="8">
    <source>
        <dbReference type="RuleBase" id="RU004135"/>
    </source>
</evidence>
<dbReference type="SUPFAM" id="SSF53623">
    <property type="entry name" value="MurD-like peptide ligases, catalytic domain"/>
    <property type="match status" value="1"/>
</dbReference>
<dbReference type="Pfam" id="PF08245">
    <property type="entry name" value="Mur_ligase_M"/>
    <property type="match status" value="1"/>
</dbReference>
<evidence type="ECO:0000256" key="6">
    <source>
        <dbReference type="ARBA" id="ARBA00023316"/>
    </source>
</evidence>
<dbReference type="Gene3D" id="3.40.1190.10">
    <property type="entry name" value="Mur-like, catalytic domain"/>
    <property type="match status" value="1"/>
</dbReference>
<dbReference type="EMBL" id="BAABGM010000013">
    <property type="protein sequence ID" value="GAA4406493.1"/>
    <property type="molecule type" value="Genomic_DNA"/>
</dbReference>
<feature type="binding site" evidence="7">
    <location>
        <position position="197"/>
    </location>
    <ligand>
        <name>UDP-N-acetyl-alpha-D-muramoyl-L-alanyl-D-glutamate</name>
        <dbReference type="ChEBI" id="CHEBI:83900"/>
    </ligand>
</feature>
<keyword evidence="3 7" id="KW-0133">Cell shape</keyword>
<feature type="binding site" evidence="7">
    <location>
        <position position="205"/>
    </location>
    <ligand>
        <name>UDP-N-acetyl-alpha-D-muramoyl-L-alanyl-D-glutamate</name>
        <dbReference type="ChEBI" id="CHEBI:83900"/>
    </ligand>
</feature>
<dbReference type="InterPro" id="IPR013221">
    <property type="entry name" value="Mur_ligase_cen"/>
</dbReference>
<dbReference type="NCBIfam" id="NF001126">
    <property type="entry name" value="PRK00139.1-4"/>
    <property type="match status" value="1"/>
</dbReference>
<evidence type="ECO:0000256" key="4">
    <source>
        <dbReference type="ARBA" id="ARBA00022984"/>
    </source>
</evidence>
<feature type="modified residue" description="N6-carboxylysine" evidence="7">
    <location>
        <position position="237"/>
    </location>
</feature>
<comment type="similarity">
    <text evidence="1 7">Belongs to the MurCDEF family. MurE subfamily.</text>
</comment>
<feature type="domain" description="Mur ligase central" evidence="11">
    <location>
        <begin position="126"/>
        <end position="322"/>
    </location>
</feature>
<dbReference type="HAMAP" id="MF_00208">
    <property type="entry name" value="MurE"/>
    <property type="match status" value="1"/>
</dbReference>
<gene>
    <name evidence="7" type="primary">murE</name>
    <name evidence="12" type="ORF">GCM10023168_21420</name>
</gene>
<evidence type="ECO:0000256" key="7">
    <source>
        <dbReference type="HAMAP-Rule" id="MF_00208"/>
    </source>
</evidence>
<dbReference type="InterPro" id="IPR004101">
    <property type="entry name" value="Mur_ligase_C"/>
</dbReference>
<comment type="cofactor">
    <cofactor evidence="7">
        <name>Mg(2+)</name>
        <dbReference type="ChEBI" id="CHEBI:18420"/>
    </cofactor>
</comment>
<feature type="binding site" evidence="7">
    <location>
        <position position="41"/>
    </location>
    <ligand>
        <name>UDP-N-acetyl-alpha-D-muramoyl-L-alanyl-D-glutamate</name>
        <dbReference type="ChEBI" id="CHEBI:83900"/>
    </ligand>
</feature>
<feature type="binding site" evidence="7">
    <location>
        <position position="203"/>
    </location>
    <ligand>
        <name>UDP-N-acetyl-alpha-D-muramoyl-L-alanyl-D-glutamate</name>
        <dbReference type="ChEBI" id="CHEBI:83900"/>
    </ligand>
</feature>
<feature type="domain" description="Mur ligase C-terminal" evidence="10">
    <location>
        <begin position="345"/>
        <end position="484"/>
    </location>
</feature>
<keyword evidence="7" id="KW-0067">ATP-binding</keyword>
<feature type="binding site" evidence="7">
    <location>
        <position position="43"/>
    </location>
    <ligand>
        <name>UDP-N-acetyl-alpha-D-muramoyl-L-alanyl-D-glutamate</name>
        <dbReference type="ChEBI" id="CHEBI:83900"/>
    </ligand>
</feature>
<sequence>MAVPRPTQLRSTPVRDLATLVGAVDGAPDTSSDVVVTGVTLDSRAVRPGDLYAALPGARAHGADFVDAVARDGAVAVLTDAAGVQRVHDAGVALPVLVVEHPRSVLGAVAARVFGTERLSLRLVGITGTNGKTTTAHLVHSALTAMGRSTGLIGTVETRIGDERVGSVRTTPESPELHALLAVMAERGLDTCVMEVSSHALAQHRVDGVRYDVALFTNLSQDHLDFHADMDDYFAAKASLFTPERARQGLVCVDDPWGRRLVERAGIPVSTIGSTADADWRVTVDPDDPSAFRLGADGVDLKLRSSLPGGFNVTNTAMAAAALVLLGEDAGAVGDAVLTDPHVPGRMEAVAAPVGTSAPRAVVDYAHTPEAIRAALQALRPSTPGRLVCVTGAGGDRDRDKRHAMGAAAAQVADVVVVTDDNPRSEDPATIRAAVLEGVESVRAEGRPDVLVLVVGDRGRAIRAAVDAVWADGPDATVAVVGKGHERGQDVGGVVHPFDDRAELVEALRLAAGVGPA</sequence>
<keyword evidence="2 7" id="KW-0132">Cell division</keyword>
<dbReference type="Proteomes" id="UP001500945">
    <property type="component" value="Unassembled WGS sequence"/>
</dbReference>
<evidence type="ECO:0000313" key="13">
    <source>
        <dbReference type="Proteomes" id="UP001500945"/>
    </source>
</evidence>
<evidence type="ECO:0000259" key="9">
    <source>
        <dbReference type="Pfam" id="PF01225"/>
    </source>
</evidence>
<accession>A0ABP8KG76</accession>
<evidence type="ECO:0000313" key="12">
    <source>
        <dbReference type="EMBL" id="GAA4406493.1"/>
    </source>
</evidence>
<dbReference type="EC" id="6.3.2.13" evidence="7"/>
<evidence type="ECO:0000256" key="1">
    <source>
        <dbReference type="ARBA" id="ARBA00005898"/>
    </source>
</evidence>
<dbReference type="InterPro" id="IPR005761">
    <property type="entry name" value="UDP-N-AcMur-Glu-dNH2Pim_ligase"/>
</dbReference>
<feature type="short sequence motif" description="Meso-diaminopimelate recognition motif" evidence="7">
    <location>
        <begin position="421"/>
        <end position="424"/>
    </location>
</feature>
<dbReference type="SUPFAM" id="SSF63418">
    <property type="entry name" value="MurE/MurF N-terminal domain"/>
    <property type="match status" value="1"/>
</dbReference>
<comment type="pathway">
    <text evidence="7 8">Cell wall biogenesis; peptidoglycan biosynthesis.</text>
</comment>
<keyword evidence="13" id="KW-1185">Reference proteome</keyword>
<dbReference type="NCBIfam" id="NF001124">
    <property type="entry name" value="PRK00139.1-2"/>
    <property type="match status" value="1"/>
</dbReference>
<feature type="binding site" evidence="7">
    <location>
        <begin position="170"/>
        <end position="171"/>
    </location>
    <ligand>
        <name>UDP-N-acetyl-alpha-D-muramoyl-L-alanyl-D-glutamate</name>
        <dbReference type="ChEBI" id="CHEBI:83900"/>
    </ligand>
</feature>
<dbReference type="SUPFAM" id="SSF53244">
    <property type="entry name" value="MurD-like peptide ligases, peptide-binding domain"/>
    <property type="match status" value="1"/>
</dbReference>
<keyword evidence="7" id="KW-0547">Nucleotide-binding</keyword>
<feature type="binding site" evidence="7">
    <location>
        <begin position="128"/>
        <end position="134"/>
    </location>
    <ligand>
        <name>ATP</name>
        <dbReference type="ChEBI" id="CHEBI:30616"/>
    </ligand>
</feature>
<keyword evidence="4 7" id="KW-0573">Peptidoglycan synthesis</keyword>
<comment type="caution">
    <text evidence="12">The sequence shown here is derived from an EMBL/GenBank/DDBJ whole genome shotgun (WGS) entry which is preliminary data.</text>
</comment>
<dbReference type="InterPro" id="IPR036615">
    <property type="entry name" value="Mur_ligase_C_dom_sf"/>
</dbReference>
<reference evidence="13" key="1">
    <citation type="journal article" date="2019" name="Int. J. Syst. Evol. Microbiol.">
        <title>The Global Catalogue of Microorganisms (GCM) 10K type strain sequencing project: providing services to taxonomists for standard genome sequencing and annotation.</title>
        <authorList>
            <consortium name="The Broad Institute Genomics Platform"/>
            <consortium name="The Broad Institute Genome Sequencing Center for Infectious Disease"/>
            <person name="Wu L."/>
            <person name="Ma J."/>
        </authorList>
    </citation>
    <scope>NUCLEOTIDE SEQUENCE [LARGE SCALE GENOMIC DNA]</scope>
    <source>
        <strain evidence="13">JCM 17809</strain>
    </source>
</reference>
<proteinExistence type="inferred from homology"/>
<comment type="function">
    <text evidence="7">Catalyzes the addition of meso-diaminopimelic acid to the nucleotide precursor UDP-N-acetylmuramoyl-L-alanyl-D-glutamate (UMAG) in the biosynthesis of bacterial cell-wall peptidoglycan.</text>
</comment>
<dbReference type="InterPro" id="IPR035911">
    <property type="entry name" value="MurE/MurF_N"/>
</dbReference>